<reference evidence="1 2" key="1">
    <citation type="journal article" date="2019" name="Int. J. Syst. Evol. Microbiol.">
        <title>Photorhabdus khanii subsp. guanajuatensis subsp. nov., isolated from Heterorhabditis atacamensis, and Photorhabdus luminescens subsp. mexicana subsp. nov., isolated from Heterorhabditis mexicana entomopathogenic nematodes.</title>
        <authorList>
            <person name="Machado R.A.R."/>
            <person name="Bruno P."/>
            <person name="Arce C.C.M."/>
            <person name="Liechti N."/>
            <person name="Kohler A."/>
            <person name="Bernal J."/>
            <person name="Bruggmann R."/>
            <person name="Turlings T.C.J."/>
        </authorList>
    </citation>
    <scope>NUCLEOTIDE SEQUENCE [LARGE SCALE GENOMIC DNA]</scope>
    <source>
        <strain evidence="1 2">MEX20-17</strain>
    </source>
</reference>
<dbReference type="RefSeq" id="WP_132356315.1">
    <property type="nucleotide sequence ID" value="NZ_CAWOJO010000081.1"/>
</dbReference>
<dbReference type="Pfam" id="PF10769">
    <property type="entry name" value="DUF2594"/>
    <property type="match status" value="1"/>
</dbReference>
<dbReference type="AlphaFoldDB" id="A0A4R4ITE4"/>
<organism evidence="1 2">
    <name type="scientific">Photorhabdus khanii subsp. guanajuatensis</name>
    <dbReference type="NCBI Taxonomy" id="2100166"/>
    <lineage>
        <taxon>Bacteria</taxon>
        <taxon>Pseudomonadati</taxon>
        <taxon>Pseudomonadota</taxon>
        <taxon>Gammaproteobacteria</taxon>
        <taxon>Enterobacterales</taxon>
        <taxon>Morganellaceae</taxon>
        <taxon>Photorhabdus</taxon>
    </lineage>
</organism>
<evidence type="ECO:0000313" key="1">
    <source>
        <dbReference type="EMBL" id="TDB44088.1"/>
    </source>
</evidence>
<dbReference type="NCBIfam" id="NF007904">
    <property type="entry name" value="PRK10613.1"/>
    <property type="match status" value="1"/>
</dbReference>
<proteinExistence type="predicted"/>
<evidence type="ECO:0008006" key="3">
    <source>
        <dbReference type="Google" id="ProtNLM"/>
    </source>
</evidence>
<dbReference type="Proteomes" id="UP000295598">
    <property type="component" value="Unassembled WGS sequence"/>
</dbReference>
<name>A0A4R4ITE4_9GAMM</name>
<dbReference type="InterPro" id="IPR019705">
    <property type="entry name" value="DUF2594"/>
</dbReference>
<accession>A0A4R4ITE4</accession>
<protein>
    <recommendedName>
        <fullName evidence="3">DUF2594 family protein</fullName>
    </recommendedName>
</protein>
<evidence type="ECO:0000313" key="2">
    <source>
        <dbReference type="Proteomes" id="UP000295598"/>
    </source>
</evidence>
<comment type="caution">
    <text evidence="1">The sequence shown here is derived from an EMBL/GenBank/DDBJ whole genome shotgun (WGS) entry which is preliminary data.</text>
</comment>
<dbReference type="EMBL" id="PUJY01000081">
    <property type="protein sequence ID" value="TDB44088.1"/>
    <property type="molecule type" value="Genomic_DNA"/>
</dbReference>
<sequence>MSKIDLTSSSDTEVLATEVTCLKMLLALVLKTMGQANAGKVILNVERVIAEMEDKKQAKVFENTVQQIKALYRQ</sequence>
<gene>
    <name evidence="1" type="ORF">C5467_23065</name>
</gene>